<keyword evidence="2" id="KW-1133">Transmembrane helix</keyword>
<accession>A0A8H6WTP8</accession>
<reference evidence="4" key="1">
    <citation type="submission" date="2020-05" db="EMBL/GenBank/DDBJ databases">
        <title>Mycena genomes resolve the evolution of fungal bioluminescence.</title>
        <authorList>
            <person name="Tsai I.J."/>
        </authorList>
    </citation>
    <scope>NUCLEOTIDE SEQUENCE</scope>
    <source>
        <strain evidence="4">CCC161011</strain>
    </source>
</reference>
<sequence>MQTLPLILLAELSSAIAGILRHPTGVVDALQGTGSSLSPLDAADSTVTQPVSIHPPQRARGLLDYRILADILTDNSLLPPEAGFRGGFGFGGFGGGFGGFPDGGGTFATQAEAAQTTSQTPAPATPAPATPARTPAPTAPTPGSSNEASSAKASQVASTSSKAQKSSSGSSLHRPSPAGLSSQDTHTPVIPNPENTLGTSSSTSSTELKHTSVIVGVLVPLLSITLVIAILIHRRRRQRRRPTWVFYGLGKERTPNPPPQNSTSETSTLSDAICEKDPQNQNAANSRSDNIILASSSNGPPLSRISTFASSNWPDTPLPPYARPLPDLPPLPRVPSL</sequence>
<evidence type="ECO:0000256" key="3">
    <source>
        <dbReference type="SAM" id="SignalP"/>
    </source>
</evidence>
<name>A0A8H6WTP8_9AGAR</name>
<proteinExistence type="predicted"/>
<feature type="region of interest" description="Disordered" evidence="1">
    <location>
        <begin position="101"/>
        <end position="207"/>
    </location>
</feature>
<feature type="compositionally biased region" description="Polar residues" evidence="1">
    <location>
        <begin position="296"/>
        <end position="313"/>
    </location>
</feature>
<feature type="transmembrane region" description="Helical" evidence="2">
    <location>
        <begin position="213"/>
        <end position="232"/>
    </location>
</feature>
<protein>
    <submittedName>
        <fullName evidence="4">Uncharacterized protein</fullName>
    </submittedName>
</protein>
<dbReference type="OrthoDB" id="3061346at2759"/>
<dbReference type="EMBL" id="JACAZI010000038">
    <property type="protein sequence ID" value="KAF7328128.1"/>
    <property type="molecule type" value="Genomic_DNA"/>
</dbReference>
<evidence type="ECO:0000313" key="4">
    <source>
        <dbReference type="EMBL" id="KAF7328128.1"/>
    </source>
</evidence>
<keyword evidence="2" id="KW-0812">Transmembrane</keyword>
<evidence type="ECO:0000256" key="1">
    <source>
        <dbReference type="SAM" id="MobiDB-lite"/>
    </source>
</evidence>
<comment type="caution">
    <text evidence="4">The sequence shown here is derived from an EMBL/GenBank/DDBJ whole genome shotgun (WGS) entry which is preliminary data.</text>
</comment>
<evidence type="ECO:0000313" key="5">
    <source>
        <dbReference type="Proteomes" id="UP000620124"/>
    </source>
</evidence>
<feature type="compositionally biased region" description="Low complexity" evidence="1">
    <location>
        <begin position="107"/>
        <end position="122"/>
    </location>
</feature>
<feature type="compositionally biased region" description="Low complexity" evidence="1">
    <location>
        <begin position="148"/>
        <end position="171"/>
    </location>
</feature>
<organism evidence="4 5">
    <name type="scientific">Mycena venus</name>
    <dbReference type="NCBI Taxonomy" id="2733690"/>
    <lineage>
        <taxon>Eukaryota</taxon>
        <taxon>Fungi</taxon>
        <taxon>Dikarya</taxon>
        <taxon>Basidiomycota</taxon>
        <taxon>Agaricomycotina</taxon>
        <taxon>Agaricomycetes</taxon>
        <taxon>Agaricomycetidae</taxon>
        <taxon>Agaricales</taxon>
        <taxon>Marasmiineae</taxon>
        <taxon>Mycenaceae</taxon>
        <taxon>Mycena</taxon>
    </lineage>
</organism>
<feature type="chain" id="PRO_5034932538" evidence="3">
    <location>
        <begin position="18"/>
        <end position="337"/>
    </location>
</feature>
<dbReference type="AlphaFoldDB" id="A0A8H6WTP8"/>
<gene>
    <name evidence="4" type="ORF">MVEN_02569800</name>
</gene>
<feature type="region of interest" description="Disordered" evidence="1">
    <location>
        <begin position="296"/>
        <end position="337"/>
    </location>
</feature>
<feature type="signal peptide" evidence="3">
    <location>
        <begin position="1"/>
        <end position="17"/>
    </location>
</feature>
<keyword evidence="3" id="KW-0732">Signal</keyword>
<keyword evidence="2" id="KW-0472">Membrane</keyword>
<feature type="region of interest" description="Disordered" evidence="1">
    <location>
        <begin position="248"/>
        <end position="269"/>
    </location>
</feature>
<feature type="compositionally biased region" description="Pro residues" evidence="1">
    <location>
        <begin position="316"/>
        <end position="337"/>
    </location>
</feature>
<keyword evidence="5" id="KW-1185">Reference proteome</keyword>
<dbReference type="Proteomes" id="UP000620124">
    <property type="component" value="Unassembled WGS sequence"/>
</dbReference>
<evidence type="ECO:0000256" key="2">
    <source>
        <dbReference type="SAM" id="Phobius"/>
    </source>
</evidence>